<feature type="non-terminal residue" evidence="8">
    <location>
        <position position="388"/>
    </location>
</feature>
<dbReference type="PANTHER" id="PTHR23502:SF5">
    <property type="entry name" value="QUINIDINE RESISTANCE PROTEIN 3"/>
    <property type="match status" value="1"/>
</dbReference>
<feature type="compositionally biased region" description="Basic and acidic residues" evidence="5">
    <location>
        <begin position="46"/>
        <end position="55"/>
    </location>
</feature>
<feature type="transmembrane region" description="Helical" evidence="6">
    <location>
        <begin position="134"/>
        <end position="154"/>
    </location>
</feature>
<feature type="compositionally biased region" description="Polar residues" evidence="5">
    <location>
        <begin position="56"/>
        <end position="65"/>
    </location>
</feature>
<reference evidence="8 9" key="1">
    <citation type="submission" date="2021-06" db="EMBL/GenBank/DDBJ databases">
        <authorList>
            <person name="Kallberg Y."/>
            <person name="Tangrot J."/>
            <person name="Rosling A."/>
        </authorList>
    </citation>
    <scope>NUCLEOTIDE SEQUENCE [LARGE SCALE GENOMIC DNA]</scope>
    <source>
        <strain evidence="8 9">120-4 pot B 10/14</strain>
    </source>
</reference>
<evidence type="ECO:0000256" key="3">
    <source>
        <dbReference type="ARBA" id="ARBA00022989"/>
    </source>
</evidence>
<evidence type="ECO:0000256" key="5">
    <source>
        <dbReference type="SAM" id="MobiDB-lite"/>
    </source>
</evidence>
<keyword evidence="3 6" id="KW-1133">Transmembrane helix</keyword>
<proteinExistence type="predicted"/>
<comment type="caution">
    <text evidence="8">The sequence shown here is derived from an EMBL/GenBank/DDBJ whole genome shotgun (WGS) entry which is preliminary data.</text>
</comment>
<feature type="transmembrane region" description="Helical" evidence="6">
    <location>
        <begin position="315"/>
        <end position="332"/>
    </location>
</feature>
<feature type="region of interest" description="Disordered" evidence="5">
    <location>
        <begin position="1"/>
        <end position="65"/>
    </location>
</feature>
<evidence type="ECO:0000256" key="4">
    <source>
        <dbReference type="ARBA" id="ARBA00023136"/>
    </source>
</evidence>
<evidence type="ECO:0000256" key="2">
    <source>
        <dbReference type="ARBA" id="ARBA00022692"/>
    </source>
</evidence>
<evidence type="ECO:0000256" key="1">
    <source>
        <dbReference type="ARBA" id="ARBA00004141"/>
    </source>
</evidence>
<evidence type="ECO:0000313" key="9">
    <source>
        <dbReference type="Proteomes" id="UP000789901"/>
    </source>
</evidence>
<feature type="transmembrane region" description="Helical" evidence="6">
    <location>
        <begin position="282"/>
        <end position="303"/>
    </location>
</feature>
<evidence type="ECO:0000259" key="7">
    <source>
        <dbReference type="PROSITE" id="PS50850"/>
    </source>
</evidence>
<feature type="transmembrane region" description="Helical" evidence="6">
    <location>
        <begin position="367"/>
        <end position="387"/>
    </location>
</feature>
<organism evidence="8 9">
    <name type="scientific">Gigaspora margarita</name>
    <dbReference type="NCBI Taxonomy" id="4874"/>
    <lineage>
        <taxon>Eukaryota</taxon>
        <taxon>Fungi</taxon>
        <taxon>Fungi incertae sedis</taxon>
        <taxon>Mucoromycota</taxon>
        <taxon>Glomeromycotina</taxon>
        <taxon>Glomeromycetes</taxon>
        <taxon>Diversisporales</taxon>
        <taxon>Gigasporaceae</taxon>
        <taxon>Gigaspora</taxon>
    </lineage>
</organism>
<feature type="transmembrane region" description="Helical" evidence="6">
    <location>
        <begin position="98"/>
        <end position="122"/>
    </location>
</feature>
<feature type="transmembrane region" description="Helical" evidence="6">
    <location>
        <begin position="189"/>
        <end position="211"/>
    </location>
</feature>
<dbReference type="InterPro" id="IPR011701">
    <property type="entry name" value="MFS"/>
</dbReference>
<dbReference type="Proteomes" id="UP000789901">
    <property type="component" value="Unassembled WGS sequence"/>
</dbReference>
<feature type="domain" description="Major facilitator superfamily (MFS) profile" evidence="7">
    <location>
        <begin position="1"/>
        <end position="388"/>
    </location>
</feature>
<keyword evidence="4 6" id="KW-0472">Membrane</keyword>
<feature type="compositionally biased region" description="Basic and acidic residues" evidence="5">
    <location>
        <begin position="7"/>
        <end position="29"/>
    </location>
</feature>
<feature type="transmembrane region" description="Helical" evidence="6">
    <location>
        <begin position="161"/>
        <end position="183"/>
    </location>
</feature>
<keyword evidence="2 6" id="KW-0812">Transmembrane</keyword>
<feature type="transmembrane region" description="Helical" evidence="6">
    <location>
        <begin position="240"/>
        <end position="262"/>
    </location>
</feature>
<comment type="subcellular location">
    <subcellularLocation>
        <location evidence="1">Membrane</location>
        <topology evidence="1">Multi-pass membrane protein</topology>
    </subcellularLocation>
</comment>
<evidence type="ECO:0000313" key="8">
    <source>
        <dbReference type="EMBL" id="CAG8823561.1"/>
    </source>
</evidence>
<accession>A0ABN7W9R9</accession>
<dbReference type="SUPFAM" id="SSF103473">
    <property type="entry name" value="MFS general substrate transporter"/>
    <property type="match status" value="1"/>
</dbReference>
<gene>
    <name evidence="8" type="ORF">GMARGA_LOCUS28372</name>
</gene>
<name>A0ABN7W9R9_GIGMA</name>
<sequence length="388" mass="42645">MAIENNQLHDSKDEPSLENKKTEESRESESISLNDPMNWPIKKKTEKSIQIRESESTSLNDSMNWSVKKKTEESIQIRETESTSLNNPINWPIKKKQFIVFIISAAGTIAPISSTAVCAISNNIWQLLVMRSFQAFGGSATQSIGAGTISDIFIPTERGRAFGWFCLGPIVGPVIGPAIGGYITQYLGWRFIFVFLSIYGGAILVIIFFALPETFRHTQLSLTTAPLPKKRFNPFLPLALLRYPNLSLPILYISIIFSVIYVQNTLIPITFSAEFNLSPSNIGLVFLSPGIGFSLGSIISGSYSDFILAKNREKYVGFGTMLVFNGSSTYLIDAFPGQSASAIAVNNCFRSIAASIMSFASIPLENSLGTGLLYTLLTVFIILGTFCM</sequence>
<dbReference type="PROSITE" id="PS50850">
    <property type="entry name" value="MFS"/>
    <property type="match status" value="1"/>
</dbReference>
<dbReference type="PANTHER" id="PTHR23502">
    <property type="entry name" value="MAJOR FACILITATOR SUPERFAMILY"/>
    <property type="match status" value="1"/>
</dbReference>
<keyword evidence="9" id="KW-1185">Reference proteome</keyword>
<evidence type="ECO:0000256" key="6">
    <source>
        <dbReference type="SAM" id="Phobius"/>
    </source>
</evidence>
<dbReference type="InterPro" id="IPR020846">
    <property type="entry name" value="MFS_dom"/>
</dbReference>
<dbReference type="Gene3D" id="1.20.1720.10">
    <property type="entry name" value="Multidrug resistance protein D"/>
    <property type="match status" value="1"/>
</dbReference>
<dbReference type="InterPro" id="IPR036259">
    <property type="entry name" value="MFS_trans_sf"/>
</dbReference>
<dbReference type="EMBL" id="CAJVQB010036183">
    <property type="protein sequence ID" value="CAG8823561.1"/>
    <property type="molecule type" value="Genomic_DNA"/>
</dbReference>
<protein>
    <submittedName>
        <fullName evidence="8">15497_t:CDS:1</fullName>
    </submittedName>
</protein>
<dbReference type="Pfam" id="PF07690">
    <property type="entry name" value="MFS_1"/>
    <property type="match status" value="1"/>
</dbReference>